<evidence type="ECO:0000259" key="1">
    <source>
        <dbReference type="Pfam" id="PF00149"/>
    </source>
</evidence>
<dbReference type="PANTHER" id="PTHR32440">
    <property type="entry name" value="PHOSPHATASE DCR2-RELATED-RELATED"/>
    <property type="match status" value="1"/>
</dbReference>
<dbReference type="OrthoDB" id="9816081at2"/>
<gene>
    <name evidence="2" type="ORF">SAMN05444405_12425</name>
</gene>
<dbReference type="GO" id="GO:0005737">
    <property type="term" value="C:cytoplasm"/>
    <property type="evidence" value="ECO:0007669"/>
    <property type="project" value="TreeGrafter"/>
</dbReference>
<dbReference type="InterPro" id="IPR004843">
    <property type="entry name" value="Calcineurin-like_PHP"/>
</dbReference>
<dbReference type="Proteomes" id="UP000184509">
    <property type="component" value="Unassembled WGS sequence"/>
</dbReference>
<dbReference type="SUPFAM" id="SSF56300">
    <property type="entry name" value="Metallo-dependent phosphatases"/>
    <property type="match status" value="1"/>
</dbReference>
<dbReference type="InterPro" id="IPR029052">
    <property type="entry name" value="Metallo-depent_PP-like"/>
</dbReference>
<dbReference type="EMBL" id="FQTV01000024">
    <property type="protein sequence ID" value="SHG11752.1"/>
    <property type="molecule type" value="Genomic_DNA"/>
</dbReference>
<dbReference type="PANTHER" id="PTHR32440:SF11">
    <property type="entry name" value="METALLOPHOSPHOESTERASE DOMAIN-CONTAINING PROTEIN"/>
    <property type="match status" value="1"/>
</dbReference>
<proteinExistence type="predicted"/>
<dbReference type="Gene3D" id="3.60.21.10">
    <property type="match status" value="1"/>
</dbReference>
<dbReference type="PIRSF" id="PIRSF030250">
    <property type="entry name" value="Ptase_At2g46880"/>
    <property type="match status" value="1"/>
</dbReference>
<keyword evidence="3" id="KW-1185">Reference proteome</keyword>
<organism evidence="2 3">
    <name type="scientific">Bacteroides luti</name>
    <dbReference type="NCBI Taxonomy" id="1297750"/>
    <lineage>
        <taxon>Bacteria</taxon>
        <taxon>Pseudomonadati</taxon>
        <taxon>Bacteroidota</taxon>
        <taxon>Bacteroidia</taxon>
        <taxon>Bacteroidales</taxon>
        <taxon>Bacteroidaceae</taxon>
        <taxon>Bacteroides</taxon>
    </lineage>
</organism>
<dbReference type="GO" id="GO:0016788">
    <property type="term" value="F:hydrolase activity, acting on ester bonds"/>
    <property type="evidence" value="ECO:0007669"/>
    <property type="project" value="TreeGrafter"/>
</dbReference>
<reference evidence="2 3" key="1">
    <citation type="submission" date="2016-11" db="EMBL/GenBank/DDBJ databases">
        <authorList>
            <person name="Jaros S."/>
            <person name="Januszkiewicz K."/>
            <person name="Wedrychowicz H."/>
        </authorList>
    </citation>
    <scope>NUCLEOTIDE SEQUENCE [LARGE SCALE GENOMIC DNA]</scope>
    <source>
        <strain evidence="2 3">DSM 26991</strain>
    </source>
</reference>
<accession>A0A1M5H7S4</accession>
<dbReference type="STRING" id="1297750.SAMN05444405_12425"/>
<sequence>MKKNLFLILILFAVCTRLDAQQLRYHQDGTFKIVQFTDTHVVPEKKESLDAIKLIDKVLEKEQPDLIVFSGDVVTGKPARKGWDMVLKPLIKKGIPFIITMGNHDPEQDLTRSEIADIITAAPNNLNKKSDKGLSDISLEIQSAKNSKAASLIYCMDSNDYSKLDSVKGYGWFSFDQVQWYRHTSSSYTKQNAGKPLPALAFFHIPLPEYREAYKNEKNIHAGIRLEDECPASVNSGMFAAMLESGDIMGVFVGHDHDNDYLASLYGIVLGYGRFSGGRTTYTDFQNGARVFCLKEGEKGFLTYIGSV</sequence>
<dbReference type="AlphaFoldDB" id="A0A1M5H7S4"/>
<name>A0A1M5H7S4_9BACE</name>
<dbReference type="CDD" id="cd07383">
    <property type="entry name" value="MPP_Dcr2"/>
    <property type="match status" value="1"/>
</dbReference>
<protein>
    <submittedName>
        <fullName evidence="2">Calcineurin-like phosphoesterase</fullName>
    </submittedName>
</protein>
<evidence type="ECO:0000313" key="2">
    <source>
        <dbReference type="EMBL" id="SHG11752.1"/>
    </source>
</evidence>
<dbReference type="RefSeq" id="WP_139261486.1">
    <property type="nucleotide sequence ID" value="NZ_FQTV01000024.1"/>
</dbReference>
<dbReference type="InterPro" id="IPR011230">
    <property type="entry name" value="PAP14/16/28/29"/>
</dbReference>
<dbReference type="Pfam" id="PF00149">
    <property type="entry name" value="Metallophos"/>
    <property type="match status" value="1"/>
</dbReference>
<feature type="domain" description="Calcineurin-like phosphoesterase" evidence="1">
    <location>
        <begin position="31"/>
        <end position="258"/>
    </location>
</feature>
<evidence type="ECO:0000313" key="3">
    <source>
        <dbReference type="Proteomes" id="UP000184509"/>
    </source>
</evidence>